<dbReference type="InterPro" id="IPR036551">
    <property type="entry name" value="Flavin_trans-like"/>
</dbReference>
<comment type="caution">
    <text evidence="7">The sequence shown here is derived from an EMBL/GenBank/DDBJ whole genome shotgun (WGS) entry which is preliminary data.</text>
</comment>
<dbReference type="PANTHER" id="PTHR14359">
    <property type="entry name" value="HOMO-OLIGOMERIC FLAVIN CONTAINING CYS DECARBOXYLASE FAMILY"/>
    <property type="match status" value="1"/>
</dbReference>
<keyword evidence="8" id="KW-1185">Reference proteome</keyword>
<comment type="function">
    <text evidence="3">Catalyzes two sequential steps in the biosynthesis of coenzyme A. In the first step cysteine is conjugated to 4'-phosphopantothenate to form 4-phosphopantothenoylcysteine. In the second step the latter compound is decarboxylated to form 4'-phosphopantotheine.</text>
</comment>
<dbReference type="SUPFAM" id="SSF52507">
    <property type="entry name" value="Homo-oligomeric flavin-containing Cys decarboxylases, HFCD"/>
    <property type="match status" value="1"/>
</dbReference>
<keyword evidence="3 4" id="KW-0436">Ligase</keyword>
<accession>A0ABV2JAU2</accession>
<keyword evidence="2 3" id="KW-0456">Lyase</keyword>
<comment type="similarity">
    <text evidence="3 4">In the N-terminal section; belongs to the HFCD (homo-oligomeric flavin containing Cys decarboxylase) superfamily.</text>
</comment>
<evidence type="ECO:0000256" key="4">
    <source>
        <dbReference type="RuleBase" id="RU364078"/>
    </source>
</evidence>
<keyword evidence="3" id="KW-0511">Multifunctional enzyme</keyword>
<evidence type="ECO:0000313" key="8">
    <source>
        <dbReference type="Proteomes" id="UP001549162"/>
    </source>
</evidence>
<feature type="domain" description="Flavoprotein" evidence="5">
    <location>
        <begin position="5"/>
        <end position="177"/>
    </location>
</feature>
<evidence type="ECO:0000256" key="2">
    <source>
        <dbReference type="ARBA" id="ARBA00023239"/>
    </source>
</evidence>
<dbReference type="GO" id="GO:0004633">
    <property type="term" value="F:phosphopantothenoylcysteine decarboxylase activity"/>
    <property type="evidence" value="ECO:0007669"/>
    <property type="project" value="UniProtKB-EC"/>
</dbReference>
<dbReference type="SUPFAM" id="SSF102645">
    <property type="entry name" value="CoaB-like"/>
    <property type="match status" value="1"/>
</dbReference>
<feature type="region of interest" description="Phosphopantothenoylcysteine decarboxylase" evidence="3">
    <location>
        <begin position="1"/>
        <end position="188"/>
    </location>
</feature>
<protein>
    <recommendedName>
        <fullName evidence="3">Coenzyme A biosynthesis bifunctional protein CoaBC</fullName>
    </recommendedName>
    <alternativeName>
        <fullName evidence="3">DNA/pantothenate metabolism flavoprotein</fullName>
    </alternativeName>
    <alternativeName>
        <fullName evidence="3">Phosphopantothenoylcysteine synthetase/decarboxylase</fullName>
        <shortName evidence="3">PPCS-PPCDC</shortName>
    </alternativeName>
    <domain>
        <recommendedName>
            <fullName evidence="3">Phosphopantothenoylcysteine decarboxylase</fullName>
            <shortName evidence="3">PPC decarboxylase</shortName>
            <shortName evidence="3">PPC-DC</shortName>
            <ecNumber evidence="3">4.1.1.36</ecNumber>
        </recommendedName>
        <alternativeName>
            <fullName evidence="3">CoaC</fullName>
        </alternativeName>
    </domain>
    <domain>
        <recommendedName>
            <fullName evidence="3">Phosphopantothenate--cysteine ligase</fullName>
            <ecNumber evidence="3">6.3.2.5</ecNumber>
        </recommendedName>
        <alternativeName>
            <fullName evidence="3">CoaB</fullName>
        </alternativeName>
        <alternativeName>
            <fullName evidence="3">Phosphopantothenoylcysteine synthetase</fullName>
            <shortName evidence="3">PPC synthetase</shortName>
            <shortName evidence="3">PPC-S</shortName>
        </alternativeName>
    </domain>
</protein>
<gene>
    <name evidence="3" type="primary">coaBC</name>
    <name evidence="7" type="ORF">ABID14_000995</name>
</gene>
<keyword evidence="1 3" id="KW-0210">Decarboxylase</keyword>
<evidence type="ECO:0000256" key="3">
    <source>
        <dbReference type="HAMAP-Rule" id="MF_02225"/>
    </source>
</evidence>
<comment type="catalytic activity">
    <reaction evidence="3 4">
        <text>N-[(R)-4-phosphopantothenoyl]-L-cysteine + H(+) = (R)-4'-phosphopantetheine + CO2</text>
        <dbReference type="Rhea" id="RHEA:16793"/>
        <dbReference type="ChEBI" id="CHEBI:15378"/>
        <dbReference type="ChEBI" id="CHEBI:16526"/>
        <dbReference type="ChEBI" id="CHEBI:59458"/>
        <dbReference type="ChEBI" id="CHEBI:61723"/>
        <dbReference type="EC" id="4.1.1.36"/>
    </reaction>
</comment>
<dbReference type="PANTHER" id="PTHR14359:SF6">
    <property type="entry name" value="PHOSPHOPANTOTHENOYLCYSTEINE DECARBOXYLASE"/>
    <property type="match status" value="1"/>
</dbReference>
<sequence length="397" mass="43510">MLKNKNILLGVTGGIAAYKSPGICSLLRKQGAEVKVVMTENATKFVTPLTFQTMSNNVCHLEMFNQLFNMDVEHISLAKWADIIVIAPATANVIGKFANGISDDMLTTILMASRCPVMIAPGMNTVMLNSKANQNNLDILKERGVIVLDTATDILACNDYGSGKMLEPKEIVNEIDTALAKKDLKGKNIVITAGPTIEPLDPVRYLTNHSSGKMGYALAENAKKRGAKVTLISGPTTIQVPKVDNFVSVKTTRDMFEAVGEFFDKADVLIKSAAPADYRPKHYSDEKIKKTAQGDLDNIEMEKNPDIALHYGALKKNQIIVGFAAESTNIYQYAKEKLDKKNFDMIVVNNIKKEGAGFGTDTNIVSIIDKNSTTDLEIMSKKELANEILDRVQKLMS</sequence>
<organism evidence="7 8">
    <name type="scientific">Peptoniphilus olsenii</name>
    <dbReference type="NCBI Taxonomy" id="411570"/>
    <lineage>
        <taxon>Bacteria</taxon>
        <taxon>Bacillati</taxon>
        <taxon>Bacillota</taxon>
        <taxon>Tissierellia</taxon>
        <taxon>Tissierellales</taxon>
        <taxon>Peptoniphilaceae</taxon>
        <taxon>Peptoniphilus</taxon>
    </lineage>
</organism>
<comment type="caution">
    <text evidence="3">Lacks conserved residue(s) required for the propagation of feature annotation.</text>
</comment>
<comment type="function">
    <text evidence="4">Catalyzes two steps in the biosynthesis of coenzyme A. In the first step cysteine is conjugated to 4'-phosphopantothenate to form 4-phosphopantothenoylcysteine, in the latter compound is decarboxylated to form 4'-phosphopantotheine.</text>
</comment>
<evidence type="ECO:0000259" key="6">
    <source>
        <dbReference type="Pfam" id="PF04127"/>
    </source>
</evidence>
<keyword evidence="3" id="KW-0479">Metal-binding</keyword>
<comment type="cofactor">
    <cofactor evidence="3">
        <name>FMN</name>
        <dbReference type="ChEBI" id="CHEBI:58210"/>
    </cofactor>
    <text evidence="3">Binds 1 FMN per subunit.</text>
</comment>
<dbReference type="InterPro" id="IPR003382">
    <property type="entry name" value="Flavoprotein"/>
</dbReference>
<comment type="pathway">
    <text evidence="3 4">Cofactor biosynthesis; coenzyme A biosynthesis; CoA from (R)-pantothenate: step 2/5.</text>
</comment>
<dbReference type="Pfam" id="PF02441">
    <property type="entry name" value="Flavoprotein"/>
    <property type="match status" value="1"/>
</dbReference>
<feature type="domain" description="DNA/pantothenate metabolism flavoprotein C-terminal" evidence="6">
    <location>
        <begin position="184"/>
        <end position="394"/>
    </location>
</feature>
<dbReference type="InterPro" id="IPR007085">
    <property type="entry name" value="DNA/pantothenate-metab_flavo_C"/>
</dbReference>
<dbReference type="InterPro" id="IPR005252">
    <property type="entry name" value="CoaBC"/>
</dbReference>
<evidence type="ECO:0000313" key="7">
    <source>
        <dbReference type="EMBL" id="MET3617366.1"/>
    </source>
</evidence>
<dbReference type="Proteomes" id="UP001549162">
    <property type="component" value="Unassembled WGS sequence"/>
</dbReference>
<comment type="catalytic activity">
    <reaction evidence="3 4">
        <text>(R)-4'-phosphopantothenate + L-cysteine + CTP = N-[(R)-4-phosphopantothenoyl]-L-cysteine + CMP + diphosphate + H(+)</text>
        <dbReference type="Rhea" id="RHEA:19397"/>
        <dbReference type="ChEBI" id="CHEBI:10986"/>
        <dbReference type="ChEBI" id="CHEBI:15378"/>
        <dbReference type="ChEBI" id="CHEBI:33019"/>
        <dbReference type="ChEBI" id="CHEBI:35235"/>
        <dbReference type="ChEBI" id="CHEBI:37563"/>
        <dbReference type="ChEBI" id="CHEBI:59458"/>
        <dbReference type="ChEBI" id="CHEBI:60377"/>
        <dbReference type="EC" id="6.3.2.5"/>
    </reaction>
</comment>
<comment type="pathway">
    <text evidence="3 4">Cofactor biosynthesis; coenzyme A biosynthesis; CoA from (R)-pantothenate: step 3/5.</text>
</comment>
<feature type="binding site" evidence="3">
    <location>
        <position position="287"/>
    </location>
    <ligand>
        <name>CTP</name>
        <dbReference type="ChEBI" id="CHEBI:37563"/>
    </ligand>
</feature>
<name>A0ABV2JAU2_9FIRM</name>
<evidence type="ECO:0000256" key="1">
    <source>
        <dbReference type="ARBA" id="ARBA00022793"/>
    </source>
</evidence>
<evidence type="ECO:0000259" key="5">
    <source>
        <dbReference type="Pfam" id="PF02441"/>
    </source>
</evidence>
<dbReference type="EC" id="6.3.2.5" evidence="3"/>
<feature type="binding site" evidence="3">
    <location>
        <position position="323"/>
    </location>
    <ligand>
        <name>CTP</name>
        <dbReference type="ChEBI" id="CHEBI:37563"/>
    </ligand>
</feature>
<dbReference type="NCBIfam" id="TIGR00521">
    <property type="entry name" value="coaBC_dfp"/>
    <property type="match status" value="1"/>
</dbReference>
<dbReference type="EC" id="4.1.1.36" evidence="3"/>
<keyword evidence="3 4" id="KW-0285">Flavoprotein</keyword>
<dbReference type="Pfam" id="PF04127">
    <property type="entry name" value="DFP"/>
    <property type="match status" value="1"/>
</dbReference>
<dbReference type="RefSeq" id="WP_354367743.1">
    <property type="nucleotide sequence ID" value="NZ_JBEPMA010000004.1"/>
</dbReference>
<dbReference type="HAMAP" id="MF_02225">
    <property type="entry name" value="CoaBC"/>
    <property type="match status" value="1"/>
</dbReference>
<feature type="binding site" evidence="3">
    <location>
        <position position="341"/>
    </location>
    <ligand>
        <name>CTP</name>
        <dbReference type="ChEBI" id="CHEBI:37563"/>
    </ligand>
</feature>
<feature type="binding site" evidence="3">
    <location>
        <position position="337"/>
    </location>
    <ligand>
        <name>CTP</name>
        <dbReference type="ChEBI" id="CHEBI:37563"/>
    </ligand>
</feature>
<dbReference type="Gene3D" id="3.40.50.10300">
    <property type="entry name" value="CoaB-like"/>
    <property type="match status" value="1"/>
</dbReference>
<comment type="similarity">
    <text evidence="3 4">In the C-terminal section; belongs to the PPC synthetase family.</text>
</comment>
<keyword evidence="3 4" id="KW-0288">FMN</keyword>
<reference evidence="7 8" key="1">
    <citation type="submission" date="2024-06" db="EMBL/GenBank/DDBJ databases">
        <title>Genomic Encyclopedia of Type Strains, Phase IV (KMG-IV): sequencing the most valuable type-strain genomes for metagenomic binning, comparative biology and taxonomic classification.</title>
        <authorList>
            <person name="Goeker M."/>
        </authorList>
    </citation>
    <scope>NUCLEOTIDE SEQUENCE [LARGE SCALE GENOMIC DNA]</scope>
    <source>
        <strain evidence="7 8">DSM 21460</strain>
    </source>
</reference>
<keyword evidence="3" id="KW-0460">Magnesium</keyword>
<dbReference type="Gene3D" id="3.40.50.1950">
    <property type="entry name" value="Flavin prenyltransferase-like"/>
    <property type="match status" value="1"/>
</dbReference>
<proteinExistence type="inferred from homology"/>
<dbReference type="InterPro" id="IPR035929">
    <property type="entry name" value="CoaB-like_sf"/>
</dbReference>
<feature type="binding site" evidence="3">
    <location>
        <position position="277"/>
    </location>
    <ligand>
        <name>CTP</name>
        <dbReference type="ChEBI" id="CHEBI:37563"/>
    </ligand>
</feature>
<feature type="active site" description="Proton donor" evidence="3">
    <location>
        <position position="157"/>
    </location>
</feature>
<feature type="region of interest" description="Phosphopantothenate--cysteine ligase" evidence="3">
    <location>
        <begin position="189"/>
        <end position="397"/>
    </location>
</feature>
<comment type="cofactor">
    <cofactor evidence="3">
        <name>Mg(2+)</name>
        <dbReference type="ChEBI" id="CHEBI:18420"/>
    </cofactor>
</comment>
<dbReference type="EMBL" id="JBEPMA010000004">
    <property type="protein sequence ID" value="MET3617366.1"/>
    <property type="molecule type" value="Genomic_DNA"/>
</dbReference>
<dbReference type="GO" id="GO:0004632">
    <property type="term" value="F:phosphopantothenate--cysteine ligase activity"/>
    <property type="evidence" value="ECO:0007669"/>
    <property type="project" value="UniProtKB-EC"/>
</dbReference>